<reference evidence="2 3" key="1">
    <citation type="journal article" date="2010" name="PLoS ONE">
        <title>Genome erosion in a nitrogen-fixing vertically transmitted endosymbiotic multicellular cyanobacterium.</title>
        <authorList>
            <person name="Ran L."/>
            <person name="Larsson J."/>
            <person name="Vigil-Stenman T."/>
            <person name="Nylander J.A."/>
            <person name="Ininbergs K."/>
            <person name="Zheng W.W."/>
            <person name="Lapidus A."/>
            <person name="Lowry S."/>
            <person name="Haselkorn R."/>
            <person name="Bergman B."/>
        </authorList>
    </citation>
    <scope>NUCLEOTIDE SEQUENCE [LARGE SCALE GENOMIC DNA]</scope>
    <source>
        <strain evidence="2 3">0708</strain>
    </source>
</reference>
<dbReference type="HOGENOM" id="CLU_3374864_0_0_3"/>
<evidence type="ECO:0000313" key="2">
    <source>
        <dbReference type="EMBL" id="ADI63042.1"/>
    </source>
</evidence>
<dbReference type="STRING" id="551115.Aazo_0533"/>
<keyword evidence="3" id="KW-1185">Reference proteome</keyword>
<dbReference type="Proteomes" id="UP000001511">
    <property type="component" value="Chromosome"/>
</dbReference>
<dbReference type="KEGG" id="naz:Aazo_0533"/>
<accession>D7E0D3</accession>
<sequence>MGILGTTIMNKETVASHAEKLNSEGDASELSPEL</sequence>
<organism evidence="2 3">
    <name type="scientific">Nostoc azollae (strain 0708)</name>
    <name type="common">Anabaena azollae (strain 0708)</name>
    <dbReference type="NCBI Taxonomy" id="551115"/>
    <lineage>
        <taxon>Bacteria</taxon>
        <taxon>Bacillati</taxon>
        <taxon>Cyanobacteriota</taxon>
        <taxon>Cyanophyceae</taxon>
        <taxon>Nostocales</taxon>
        <taxon>Nostocaceae</taxon>
        <taxon>Trichormus</taxon>
    </lineage>
</organism>
<dbReference type="AlphaFoldDB" id="D7E0D3"/>
<gene>
    <name evidence="2" type="ordered locus">Aazo_0533</name>
</gene>
<dbReference type="EMBL" id="CP002059">
    <property type="protein sequence ID" value="ADI63042.1"/>
    <property type="molecule type" value="Genomic_DNA"/>
</dbReference>
<evidence type="ECO:0000313" key="3">
    <source>
        <dbReference type="Proteomes" id="UP000001511"/>
    </source>
</evidence>
<evidence type="ECO:0000256" key="1">
    <source>
        <dbReference type="SAM" id="MobiDB-lite"/>
    </source>
</evidence>
<name>D7E0D3_NOSA0</name>
<feature type="region of interest" description="Disordered" evidence="1">
    <location>
        <begin position="15"/>
        <end position="34"/>
    </location>
</feature>
<proteinExistence type="predicted"/>
<protein>
    <submittedName>
        <fullName evidence="2">Uncharacterized protein</fullName>
    </submittedName>
</protein>